<dbReference type="Proteomes" id="UP001066276">
    <property type="component" value="Chromosome 5"/>
</dbReference>
<feature type="region of interest" description="Disordered" evidence="1">
    <location>
        <begin position="168"/>
        <end position="193"/>
    </location>
</feature>
<sequence>MSQGPDHTSRPCPHSVVFTRASTPNSALVLVPGGVGGGKARRPSNPPLSHVAKRRTPRNGQDPQRPSPEQRRVGGSPSPRDAADPPYWVQVTGPSPMGGGPDHTTWRGPTLRHDPTLRTPAVAQATERSTGNPPCCLPRTGEARCSSPVLSRGALPTLDAALKFLSAAPGTPRPRRECHKSAGPCRPRARSPGERNVLRMEDRKGIKQFF</sequence>
<feature type="region of interest" description="Disordered" evidence="1">
    <location>
        <begin position="1"/>
        <end position="147"/>
    </location>
</feature>
<gene>
    <name evidence="2" type="ORF">NDU88_011726</name>
</gene>
<comment type="caution">
    <text evidence="2">The sequence shown here is derived from an EMBL/GenBank/DDBJ whole genome shotgun (WGS) entry which is preliminary data.</text>
</comment>
<name>A0AAV7S538_PLEWA</name>
<keyword evidence="3" id="KW-1185">Reference proteome</keyword>
<evidence type="ECO:0000313" key="3">
    <source>
        <dbReference type="Proteomes" id="UP001066276"/>
    </source>
</evidence>
<evidence type="ECO:0000313" key="2">
    <source>
        <dbReference type="EMBL" id="KAJ1159056.1"/>
    </source>
</evidence>
<dbReference type="EMBL" id="JANPWB010000009">
    <property type="protein sequence ID" value="KAJ1159056.1"/>
    <property type="molecule type" value="Genomic_DNA"/>
</dbReference>
<evidence type="ECO:0000256" key="1">
    <source>
        <dbReference type="SAM" id="MobiDB-lite"/>
    </source>
</evidence>
<organism evidence="2 3">
    <name type="scientific">Pleurodeles waltl</name>
    <name type="common">Iberian ribbed newt</name>
    <dbReference type="NCBI Taxonomy" id="8319"/>
    <lineage>
        <taxon>Eukaryota</taxon>
        <taxon>Metazoa</taxon>
        <taxon>Chordata</taxon>
        <taxon>Craniata</taxon>
        <taxon>Vertebrata</taxon>
        <taxon>Euteleostomi</taxon>
        <taxon>Amphibia</taxon>
        <taxon>Batrachia</taxon>
        <taxon>Caudata</taxon>
        <taxon>Salamandroidea</taxon>
        <taxon>Salamandridae</taxon>
        <taxon>Pleurodelinae</taxon>
        <taxon>Pleurodeles</taxon>
    </lineage>
</organism>
<accession>A0AAV7S538</accession>
<reference evidence="2" key="1">
    <citation type="journal article" date="2022" name="bioRxiv">
        <title>Sequencing and chromosome-scale assembly of the giantPleurodeles waltlgenome.</title>
        <authorList>
            <person name="Brown T."/>
            <person name="Elewa A."/>
            <person name="Iarovenko S."/>
            <person name="Subramanian E."/>
            <person name="Araus A.J."/>
            <person name="Petzold A."/>
            <person name="Susuki M."/>
            <person name="Suzuki K.-i.T."/>
            <person name="Hayashi T."/>
            <person name="Toyoda A."/>
            <person name="Oliveira C."/>
            <person name="Osipova E."/>
            <person name="Leigh N.D."/>
            <person name="Simon A."/>
            <person name="Yun M.H."/>
        </authorList>
    </citation>
    <scope>NUCLEOTIDE SEQUENCE</scope>
    <source>
        <strain evidence="2">20211129_DDA</strain>
        <tissue evidence="2">Liver</tissue>
    </source>
</reference>
<protein>
    <submittedName>
        <fullName evidence="2">Uncharacterized protein</fullName>
    </submittedName>
</protein>
<proteinExistence type="predicted"/>
<dbReference type="AlphaFoldDB" id="A0AAV7S538"/>